<protein>
    <submittedName>
        <fullName evidence="1">Uncharacterized protein</fullName>
    </submittedName>
</protein>
<feature type="non-terminal residue" evidence="1">
    <location>
        <position position="56"/>
    </location>
</feature>
<evidence type="ECO:0000313" key="1">
    <source>
        <dbReference type="EMBL" id="CAF2056349.1"/>
    </source>
</evidence>
<comment type="caution">
    <text evidence="1">The sequence shown here is derived from an EMBL/GenBank/DDBJ whole genome shotgun (WGS) entry which is preliminary data.</text>
</comment>
<dbReference type="Proteomes" id="UP000676336">
    <property type="component" value="Unassembled WGS sequence"/>
</dbReference>
<sequence>MQLLITGHRNSILVSKYTTVVLWCKPQLILLNWRDIDKVILQPLRGTRHPENGATI</sequence>
<feature type="non-terminal residue" evidence="1">
    <location>
        <position position="1"/>
    </location>
</feature>
<dbReference type="EMBL" id="CAJNRF010004111">
    <property type="protein sequence ID" value="CAF2056349.1"/>
    <property type="molecule type" value="Genomic_DNA"/>
</dbReference>
<reference evidence="1" key="1">
    <citation type="submission" date="2021-02" db="EMBL/GenBank/DDBJ databases">
        <authorList>
            <person name="Nowell W R."/>
        </authorList>
    </citation>
    <scope>NUCLEOTIDE SEQUENCE</scope>
</reference>
<name>A0A816Q545_9BILA</name>
<proteinExistence type="predicted"/>
<dbReference type="Proteomes" id="UP000663856">
    <property type="component" value="Unassembled WGS sequence"/>
</dbReference>
<organism evidence="1 3">
    <name type="scientific">Rotaria magnacalcarata</name>
    <dbReference type="NCBI Taxonomy" id="392030"/>
    <lineage>
        <taxon>Eukaryota</taxon>
        <taxon>Metazoa</taxon>
        <taxon>Spiralia</taxon>
        <taxon>Gnathifera</taxon>
        <taxon>Rotifera</taxon>
        <taxon>Eurotatoria</taxon>
        <taxon>Bdelloidea</taxon>
        <taxon>Philodinida</taxon>
        <taxon>Philodinidae</taxon>
        <taxon>Rotaria</taxon>
    </lineage>
</organism>
<evidence type="ECO:0000313" key="2">
    <source>
        <dbReference type="EMBL" id="CAF5173403.1"/>
    </source>
</evidence>
<gene>
    <name evidence="2" type="ORF">SMN809_LOCUS66595</name>
    <name evidence="1" type="ORF">WKI299_LOCUS11293</name>
</gene>
<accession>A0A816Q545</accession>
<dbReference type="AlphaFoldDB" id="A0A816Q545"/>
<dbReference type="EMBL" id="CAJOBI010313663">
    <property type="protein sequence ID" value="CAF5173403.1"/>
    <property type="molecule type" value="Genomic_DNA"/>
</dbReference>
<evidence type="ECO:0000313" key="3">
    <source>
        <dbReference type="Proteomes" id="UP000663856"/>
    </source>
</evidence>